<dbReference type="InterPro" id="IPR023091">
    <property type="entry name" value="MetalPrtase_cat_dom_sf_prd"/>
</dbReference>
<comment type="cofactor">
    <cofactor evidence="9">
        <name>Zn(2+)</name>
        <dbReference type="ChEBI" id="CHEBI:29105"/>
    </cofactor>
    <text evidence="9">Binds 1 zinc ion.</text>
</comment>
<organism evidence="10 11">
    <name type="scientific">Alicyclobacillus cycloheptanicus</name>
    <dbReference type="NCBI Taxonomy" id="1457"/>
    <lineage>
        <taxon>Bacteria</taxon>
        <taxon>Bacillati</taxon>
        <taxon>Bacillota</taxon>
        <taxon>Bacilli</taxon>
        <taxon>Bacillales</taxon>
        <taxon>Alicyclobacillaceae</taxon>
        <taxon>Alicyclobacillus</taxon>
    </lineage>
</organism>
<gene>
    <name evidence="9" type="primary">ybeY</name>
    <name evidence="10" type="ORF">J2S03_002338</name>
</gene>
<keyword evidence="4 9" id="KW-0540">Nuclease</keyword>
<dbReference type="InterPro" id="IPR020549">
    <property type="entry name" value="YbeY_CS"/>
</dbReference>
<evidence type="ECO:0000256" key="7">
    <source>
        <dbReference type="ARBA" id="ARBA00022801"/>
    </source>
</evidence>
<evidence type="ECO:0000256" key="3">
    <source>
        <dbReference type="ARBA" id="ARBA00022552"/>
    </source>
</evidence>
<evidence type="ECO:0000256" key="2">
    <source>
        <dbReference type="ARBA" id="ARBA00022517"/>
    </source>
</evidence>
<accession>A0ABT9XL24</accession>
<comment type="caution">
    <text evidence="10">The sequence shown here is derived from an EMBL/GenBank/DDBJ whole genome shotgun (WGS) entry which is preliminary data.</text>
</comment>
<dbReference type="NCBIfam" id="TIGR00043">
    <property type="entry name" value="rRNA maturation RNase YbeY"/>
    <property type="match status" value="1"/>
</dbReference>
<evidence type="ECO:0000256" key="9">
    <source>
        <dbReference type="HAMAP-Rule" id="MF_00009"/>
    </source>
</evidence>
<dbReference type="PROSITE" id="PS01306">
    <property type="entry name" value="UPF0054"/>
    <property type="match status" value="1"/>
</dbReference>
<evidence type="ECO:0000313" key="10">
    <source>
        <dbReference type="EMBL" id="MDQ0190473.1"/>
    </source>
</evidence>
<evidence type="ECO:0000256" key="6">
    <source>
        <dbReference type="ARBA" id="ARBA00022759"/>
    </source>
</evidence>
<feature type="binding site" evidence="9">
    <location>
        <position position="117"/>
    </location>
    <ligand>
        <name>Zn(2+)</name>
        <dbReference type="ChEBI" id="CHEBI:29105"/>
        <note>catalytic</note>
    </ligand>
</feature>
<keyword evidence="9" id="KW-0963">Cytoplasm</keyword>
<evidence type="ECO:0000256" key="4">
    <source>
        <dbReference type="ARBA" id="ARBA00022722"/>
    </source>
</evidence>
<dbReference type="EC" id="3.1.-.-" evidence="9"/>
<keyword evidence="8 9" id="KW-0862">Zinc</keyword>
<feature type="binding site" evidence="9">
    <location>
        <position position="127"/>
    </location>
    <ligand>
        <name>Zn(2+)</name>
        <dbReference type="ChEBI" id="CHEBI:29105"/>
        <note>catalytic</note>
    </ligand>
</feature>
<dbReference type="InterPro" id="IPR002036">
    <property type="entry name" value="YbeY"/>
</dbReference>
<keyword evidence="3 9" id="KW-0698">rRNA processing</keyword>
<dbReference type="PANTHER" id="PTHR46986">
    <property type="entry name" value="ENDORIBONUCLEASE YBEY, CHLOROPLASTIC"/>
    <property type="match status" value="1"/>
</dbReference>
<feature type="binding site" evidence="9">
    <location>
        <position position="121"/>
    </location>
    <ligand>
        <name>Zn(2+)</name>
        <dbReference type="ChEBI" id="CHEBI:29105"/>
        <note>catalytic</note>
    </ligand>
</feature>
<keyword evidence="6 9" id="KW-0255">Endonuclease</keyword>
<evidence type="ECO:0000256" key="5">
    <source>
        <dbReference type="ARBA" id="ARBA00022723"/>
    </source>
</evidence>
<keyword evidence="5 9" id="KW-0479">Metal-binding</keyword>
<dbReference type="PANTHER" id="PTHR46986:SF1">
    <property type="entry name" value="ENDORIBONUCLEASE YBEY, CHLOROPLASTIC"/>
    <property type="match status" value="1"/>
</dbReference>
<evidence type="ECO:0000313" key="11">
    <source>
        <dbReference type="Proteomes" id="UP001232973"/>
    </source>
</evidence>
<comment type="subcellular location">
    <subcellularLocation>
        <location evidence="9">Cytoplasm</location>
    </subcellularLocation>
</comment>
<protein>
    <recommendedName>
        <fullName evidence="9">Endoribonuclease YbeY</fullName>
        <ecNumber evidence="9">3.1.-.-</ecNumber>
    </recommendedName>
</protein>
<name>A0ABT9XL24_9BACL</name>
<comment type="function">
    <text evidence="9">Single strand-specific metallo-endoribonuclease involved in late-stage 70S ribosome quality control and in maturation of the 3' terminus of the 16S rRNA.</text>
</comment>
<dbReference type="Proteomes" id="UP001232973">
    <property type="component" value="Unassembled WGS sequence"/>
</dbReference>
<keyword evidence="11" id="KW-1185">Reference proteome</keyword>
<keyword evidence="2 9" id="KW-0690">Ribosome biogenesis</keyword>
<keyword evidence="7 9" id="KW-0378">Hydrolase</keyword>
<dbReference type="HAMAP" id="MF_00009">
    <property type="entry name" value="Endoribonucl_YbeY"/>
    <property type="match status" value="1"/>
</dbReference>
<sequence>MKPDLIVGVDVRVEDAPPAVTDEAFVTRVLAAAAARIEVSGEVSVSFVSDEEIHELNRTYRNVDRPTDVLSFAMEEEEFAPGLRVLGDIVVSLPTARRQAEAYGHGLEREVAFLLVHGFLHLNGYDHETEADEERMFALQEEVLADVGLTR</sequence>
<dbReference type="EMBL" id="JAUSTP010000019">
    <property type="protein sequence ID" value="MDQ0190473.1"/>
    <property type="molecule type" value="Genomic_DNA"/>
</dbReference>
<comment type="similarity">
    <text evidence="1 9">Belongs to the endoribonuclease YbeY family.</text>
</comment>
<dbReference type="Gene3D" id="3.40.390.30">
    <property type="entry name" value="Metalloproteases ('zincins'), catalytic domain"/>
    <property type="match status" value="1"/>
</dbReference>
<evidence type="ECO:0000256" key="8">
    <source>
        <dbReference type="ARBA" id="ARBA00022833"/>
    </source>
</evidence>
<proteinExistence type="inferred from homology"/>
<reference evidence="10 11" key="1">
    <citation type="submission" date="2023-07" db="EMBL/GenBank/DDBJ databases">
        <title>Genomic Encyclopedia of Type Strains, Phase IV (KMG-IV): sequencing the most valuable type-strain genomes for metagenomic binning, comparative biology and taxonomic classification.</title>
        <authorList>
            <person name="Goeker M."/>
        </authorList>
    </citation>
    <scope>NUCLEOTIDE SEQUENCE [LARGE SCALE GENOMIC DNA]</scope>
    <source>
        <strain evidence="10 11">DSM 4006</strain>
    </source>
</reference>
<evidence type="ECO:0000256" key="1">
    <source>
        <dbReference type="ARBA" id="ARBA00010875"/>
    </source>
</evidence>
<dbReference type="SUPFAM" id="SSF55486">
    <property type="entry name" value="Metalloproteases ('zincins'), catalytic domain"/>
    <property type="match status" value="1"/>
</dbReference>
<dbReference type="Pfam" id="PF02130">
    <property type="entry name" value="YbeY"/>
    <property type="match status" value="1"/>
</dbReference>